<evidence type="ECO:0000313" key="2">
    <source>
        <dbReference type="Proteomes" id="UP000015241"/>
    </source>
</evidence>
<reference evidence="1 2" key="1">
    <citation type="journal article" date="2012" name="Science">
        <title>The Paleozoic origin of enzymatic lignin decomposition reconstructed from 31 fungal genomes.</title>
        <authorList>
            <person name="Floudas D."/>
            <person name="Binder M."/>
            <person name="Riley R."/>
            <person name="Barry K."/>
            <person name="Blanchette R.A."/>
            <person name="Henrissat B."/>
            <person name="Martinez A.T."/>
            <person name="Otillar R."/>
            <person name="Spatafora J.W."/>
            <person name="Yadav J.S."/>
            <person name="Aerts A."/>
            <person name="Benoit I."/>
            <person name="Boyd A."/>
            <person name="Carlson A."/>
            <person name="Copeland A."/>
            <person name="Coutinho P.M."/>
            <person name="de Vries R.P."/>
            <person name="Ferreira P."/>
            <person name="Findley K."/>
            <person name="Foster B."/>
            <person name="Gaskell J."/>
            <person name="Glotzer D."/>
            <person name="Gorecki P."/>
            <person name="Heitman J."/>
            <person name="Hesse C."/>
            <person name="Hori C."/>
            <person name="Igarashi K."/>
            <person name="Jurgens J.A."/>
            <person name="Kallen N."/>
            <person name="Kersten P."/>
            <person name="Kohler A."/>
            <person name="Kuees U."/>
            <person name="Kumar T.K.A."/>
            <person name="Kuo A."/>
            <person name="LaButti K."/>
            <person name="Larrondo L.F."/>
            <person name="Lindquist E."/>
            <person name="Ling A."/>
            <person name="Lombard V."/>
            <person name="Lucas S."/>
            <person name="Lundell T."/>
            <person name="Martin R."/>
            <person name="McLaughlin D.J."/>
            <person name="Morgenstern I."/>
            <person name="Morin E."/>
            <person name="Murat C."/>
            <person name="Nagy L.G."/>
            <person name="Nolan M."/>
            <person name="Ohm R.A."/>
            <person name="Patyshakuliyeva A."/>
            <person name="Rokas A."/>
            <person name="Ruiz-Duenas F.J."/>
            <person name="Sabat G."/>
            <person name="Salamov A."/>
            <person name="Samejima M."/>
            <person name="Schmutz J."/>
            <person name="Slot J.C."/>
            <person name="St John F."/>
            <person name="Stenlid J."/>
            <person name="Sun H."/>
            <person name="Sun S."/>
            <person name="Syed K."/>
            <person name="Tsang A."/>
            <person name="Wiebenga A."/>
            <person name="Young D."/>
            <person name="Pisabarro A."/>
            <person name="Eastwood D.C."/>
            <person name="Martin F."/>
            <person name="Cullen D."/>
            <person name="Grigoriev I.V."/>
            <person name="Hibbett D.S."/>
        </authorList>
    </citation>
    <scope>NUCLEOTIDE SEQUENCE</scope>
    <source>
        <strain evidence="2">FP-58527</strain>
    </source>
</reference>
<dbReference type="eggNOG" id="ENOG502SJ1F">
    <property type="taxonomic scope" value="Eukaryota"/>
</dbReference>
<dbReference type="HOGENOM" id="CLU_003703_3_3_1"/>
<dbReference type="InParanoid" id="S8F0A0"/>
<organism evidence="1 2">
    <name type="scientific">Fomitopsis schrenkii</name>
    <name type="common">Brown rot fungus</name>
    <dbReference type="NCBI Taxonomy" id="2126942"/>
    <lineage>
        <taxon>Eukaryota</taxon>
        <taxon>Fungi</taxon>
        <taxon>Dikarya</taxon>
        <taxon>Basidiomycota</taxon>
        <taxon>Agaricomycotina</taxon>
        <taxon>Agaricomycetes</taxon>
        <taxon>Polyporales</taxon>
        <taxon>Fomitopsis</taxon>
    </lineage>
</organism>
<feature type="non-terminal residue" evidence="1">
    <location>
        <position position="1"/>
    </location>
</feature>
<gene>
    <name evidence="1" type="ORF">FOMPIDRAFT_16264</name>
</gene>
<protein>
    <submittedName>
        <fullName evidence="1">Uncharacterized protein</fullName>
    </submittedName>
</protein>
<dbReference type="EMBL" id="KE504561">
    <property type="protein sequence ID" value="EPS92469.1"/>
    <property type="molecule type" value="Genomic_DNA"/>
</dbReference>
<dbReference type="STRING" id="743788.S8F0A0"/>
<dbReference type="OrthoDB" id="2800620at2759"/>
<proteinExistence type="predicted"/>
<sequence>QQELALREGQANDALHRIRMALGMKSVVLRTRLREAQGSQRKSTRAWKDVQGLGKVMAEQARIYTLARSAMKRLLMDDKAALSLPTLLQRFQPLDATDLEATTEAILLDHTQRGGRNKLLSWIWAVDVGGDTDNSEWLSELHRVNWLRQKARTDRWEEQYVIVQEEMKQTVRSFEWKASQWDRLLGHGGPGHESYARRQGAMWRGMAAEARAEF</sequence>
<keyword evidence="2" id="KW-1185">Reference proteome</keyword>
<evidence type="ECO:0000313" key="1">
    <source>
        <dbReference type="EMBL" id="EPS92469.1"/>
    </source>
</evidence>
<feature type="non-terminal residue" evidence="1">
    <location>
        <position position="214"/>
    </location>
</feature>
<dbReference type="AlphaFoldDB" id="S8F0A0"/>
<name>S8F0A0_FOMSC</name>
<accession>S8F0A0</accession>
<dbReference type="Proteomes" id="UP000015241">
    <property type="component" value="Unassembled WGS sequence"/>
</dbReference>